<accession>A0A1M4WJV6</accession>
<name>A0A1M4WJV6_9BURK</name>
<dbReference type="Proteomes" id="UP000184327">
    <property type="component" value="Unassembled WGS sequence"/>
</dbReference>
<keyword evidence="3" id="KW-1185">Reference proteome</keyword>
<keyword evidence="1" id="KW-0812">Transmembrane</keyword>
<reference evidence="2 3" key="1">
    <citation type="submission" date="2016-11" db="EMBL/GenBank/DDBJ databases">
        <authorList>
            <person name="Jaros S."/>
            <person name="Januszkiewicz K."/>
            <person name="Wedrychowicz H."/>
        </authorList>
    </citation>
    <scope>NUCLEOTIDE SEQUENCE [LARGE SCALE GENOMIC DNA]</scope>
    <source>
        <strain evidence="2 3">DSM 16112</strain>
    </source>
</reference>
<organism evidence="2 3">
    <name type="scientific">Lampropedia hyalina DSM 16112</name>
    <dbReference type="NCBI Taxonomy" id="1122156"/>
    <lineage>
        <taxon>Bacteria</taxon>
        <taxon>Pseudomonadati</taxon>
        <taxon>Pseudomonadota</taxon>
        <taxon>Betaproteobacteria</taxon>
        <taxon>Burkholderiales</taxon>
        <taxon>Comamonadaceae</taxon>
        <taxon>Lampropedia</taxon>
    </lineage>
</organism>
<dbReference type="EMBL" id="FQUZ01000007">
    <property type="protein sequence ID" value="SHE81518.1"/>
    <property type="molecule type" value="Genomic_DNA"/>
</dbReference>
<feature type="transmembrane region" description="Helical" evidence="1">
    <location>
        <begin position="63"/>
        <end position="80"/>
    </location>
</feature>
<dbReference type="STRING" id="1122156.SAMN02745117_00880"/>
<keyword evidence="1" id="KW-0472">Membrane</keyword>
<dbReference type="RefSeq" id="WP_073355079.1">
    <property type="nucleotide sequence ID" value="NZ_FQUZ01000007.1"/>
</dbReference>
<evidence type="ECO:0000313" key="2">
    <source>
        <dbReference type="EMBL" id="SHE81518.1"/>
    </source>
</evidence>
<proteinExistence type="predicted"/>
<protein>
    <submittedName>
        <fullName evidence="2">Uncharacterized protein</fullName>
    </submittedName>
</protein>
<feature type="transmembrane region" description="Helical" evidence="1">
    <location>
        <begin position="6"/>
        <end position="24"/>
    </location>
</feature>
<sequence>MLKTLILLLVVLTPLLALFAPGFFKRALGPAVWLACGVFFLKFRMLFFAFPPHGSAIDMVAPVLAWVILLAGLCAGYILFKAGRRI</sequence>
<dbReference type="AlphaFoldDB" id="A0A1M4WJV6"/>
<keyword evidence="1" id="KW-1133">Transmembrane helix</keyword>
<evidence type="ECO:0000313" key="3">
    <source>
        <dbReference type="Proteomes" id="UP000184327"/>
    </source>
</evidence>
<feature type="transmembrane region" description="Helical" evidence="1">
    <location>
        <begin position="31"/>
        <end position="51"/>
    </location>
</feature>
<evidence type="ECO:0000256" key="1">
    <source>
        <dbReference type="SAM" id="Phobius"/>
    </source>
</evidence>
<gene>
    <name evidence="2" type="ORF">SAMN02745117_00880</name>
</gene>